<evidence type="ECO:0000256" key="1">
    <source>
        <dbReference type="SAM" id="MobiDB-lite"/>
    </source>
</evidence>
<dbReference type="AlphaFoldDB" id="G2GFZ4"/>
<organism evidence="2 3">
    <name type="scientific">Streptomyces zinciresistens K42</name>
    <dbReference type="NCBI Taxonomy" id="700597"/>
    <lineage>
        <taxon>Bacteria</taxon>
        <taxon>Bacillati</taxon>
        <taxon>Actinomycetota</taxon>
        <taxon>Actinomycetes</taxon>
        <taxon>Kitasatosporales</taxon>
        <taxon>Streptomycetaceae</taxon>
        <taxon>Streptomyces</taxon>
    </lineage>
</organism>
<feature type="compositionally biased region" description="Polar residues" evidence="1">
    <location>
        <begin position="78"/>
        <end position="93"/>
    </location>
</feature>
<accession>G2GFZ4</accession>
<keyword evidence="3" id="KW-1185">Reference proteome</keyword>
<name>G2GFZ4_9ACTN</name>
<proteinExistence type="predicted"/>
<dbReference type="RefSeq" id="WP_007498655.1">
    <property type="nucleotide sequence ID" value="NZ_AGBF01000087.1"/>
</dbReference>
<dbReference type="PATRIC" id="fig|700597.3.peg.4345"/>
<feature type="region of interest" description="Disordered" evidence="1">
    <location>
        <begin position="1"/>
        <end position="28"/>
    </location>
</feature>
<feature type="compositionally biased region" description="Pro residues" evidence="1">
    <location>
        <begin position="11"/>
        <end position="25"/>
    </location>
</feature>
<feature type="region of interest" description="Disordered" evidence="1">
    <location>
        <begin position="77"/>
        <end position="100"/>
    </location>
</feature>
<evidence type="ECO:0000313" key="3">
    <source>
        <dbReference type="Proteomes" id="UP000004217"/>
    </source>
</evidence>
<reference evidence="2 3" key="1">
    <citation type="submission" date="2011-08" db="EMBL/GenBank/DDBJ databases">
        <authorList>
            <person name="Lin Y."/>
            <person name="Hao X."/>
            <person name="Johnstone L."/>
            <person name="Miller S.J."/>
            <person name="Wei G."/>
            <person name="Rensing C."/>
        </authorList>
    </citation>
    <scope>NUCLEOTIDE SEQUENCE [LARGE SCALE GENOMIC DNA]</scope>
    <source>
        <strain evidence="2 3">K42</strain>
    </source>
</reference>
<protein>
    <submittedName>
        <fullName evidence="2">Uncharacterized protein</fullName>
    </submittedName>
</protein>
<dbReference type="Proteomes" id="UP000004217">
    <property type="component" value="Unassembled WGS sequence"/>
</dbReference>
<sequence length="100" mass="10166">MTRSERNLTGCPPPAPADSAPPPPSATTRQAYAIGGYCYFNANPGVAAQRAFEAPNRPGARFTGRVTVSPDGAGTIRNAVNNTGGPSDSSTTVADLPGHP</sequence>
<gene>
    <name evidence="2" type="ORF">SZN_22141</name>
</gene>
<comment type="caution">
    <text evidence="2">The sequence shown here is derived from an EMBL/GenBank/DDBJ whole genome shotgun (WGS) entry which is preliminary data.</text>
</comment>
<dbReference type="EMBL" id="AGBF01000087">
    <property type="protein sequence ID" value="EGX57573.1"/>
    <property type="molecule type" value="Genomic_DNA"/>
</dbReference>
<evidence type="ECO:0000313" key="2">
    <source>
        <dbReference type="EMBL" id="EGX57573.1"/>
    </source>
</evidence>